<evidence type="ECO:0000256" key="5">
    <source>
        <dbReference type="ARBA" id="ARBA00023136"/>
    </source>
</evidence>
<proteinExistence type="predicted"/>
<evidence type="ECO:0000256" key="4">
    <source>
        <dbReference type="ARBA" id="ARBA00022989"/>
    </source>
</evidence>
<keyword evidence="2" id="KW-1003">Cell membrane</keyword>
<feature type="transmembrane region" description="Helical" evidence="7">
    <location>
        <begin position="144"/>
        <end position="164"/>
    </location>
</feature>
<feature type="transmembrane region" description="Helical" evidence="7">
    <location>
        <begin position="170"/>
        <end position="193"/>
    </location>
</feature>
<dbReference type="PANTHER" id="PTHR30250:SF11">
    <property type="entry name" value="O-ANTIGEN TRANSPORTER-RELATED"/>
    <property type="match status" value="1"/>
</dbReference>
<dbReference type="RefSeq" id="WP_178090441.1">
    <property type="nucleotide sequence ID" value="NZ_WEJX01000061.1"/>
</dbReference>
<sequence>MQVNNLNKNIFFLTLVQFANYIAPLLVLPYLGRVLGLDGFGVVAMGMSLCSMVLIITEYGFGVSAPYWLAKNKKNRAEVSSYVGAIFLVKALLFLLSVVAVSIYFMLMTEIPRSTLLHVAILASIFFQTFQLSWFFLGIEKMKNVTIFTVTAKLSYLALVFLCVNDKLDLALVFVCYAISNLFATAIGIVFLYKEKYWIARPTKKQTWEVFKNSGLFFISRLAVGVYTSASTFLVGNFAGLDAAALYGSAEKLYQAGQSATSPVSQALYPYLARTGDKQALYKFVGVLLIPLCIGVAGCIYYAEPIITLIFGEEFIAATELLKVFLLTLLINFVGVNFGYPAFSIIGRVDIANKTVIFGAVLQLISILTLYSMSAITAKNICLSVLVVECVVMLIRIITYWGLINNKK</sequence>
<organism evidence="8">
    <name type="scientific">Plesiomonas shigelloides</name>
    <name type="common">Aeromonas shigelloides</name>
    <dbReference type="NCBI Taxonomy" id="703"/>
    <lineage>
        <taxon>Bacteria</taxon>
        <taxon>Pseudomonadati</taxon>
        <taxon>Pseudomonadota</taxon>
        <taxon>Gammaproteobacteria</taxon>
        <taxon>Enterobacterales</taxon>
        <taxon>Enterobacteriaceae</taxon>
        <taxon>Plesiomonas</taxon>
    </lineage>
</organism>
<feature type="transmembrane region" description="Helical" evidence="7">
    <location>
        <begin position="214"/>
        <end position="239"/>
    </location>
</feature>
<evidence type="ECO:0000256" key="2">
    <source>
        <dbReference type="ARBA" id="ARBA00022475"/>
    </source>
</evidence>
<feature type="transmembrane region" description="Helical" evidence="7">
    <location>
        <begin position="43"/>
        <end position="70"/>
    </location>
</feature>
<feature type="transmembrane region" description="Helical" evidence="7">
    <location>
        <begin position="12"/>
        <end position="31"/>
    </location>
</feature>
<comment type="subcellular location">
    <subcellularLocation>
        <location evidence="1">Cell membrane</location>
        <topology evidence="1">Multi-pass membrane protein</topology>
    </subcellularLocation>
</comment>
<evidence type="ECO:0000256" key="7">
    <source>
        <dbReference type="SAM" id="Phobius"/>
    </source>
</evidence>
<reference evidence="8" key="1">
    <citation type="journal article" date="2019" name="Front. Microbiol.">
        <title>O-Antigen Gene Clusters of Plesiomonas shigelloides Serogroups and Its Application in Development of a Molecular Serotyping Scheme.</title>
        <authorList>
            <person name="Xi D."/>
            <person name="Wang X."/>
            <person name="Ning K."/>
            <person name="Liu Q."/>
            <person name="Jing F."/>
            <person name="Guo X."/>
            <person name="Cao B."/>
        </authorList>
    </citation>
    <scope>NUCLEOTIDE SEQUENCE</scope>
    <source>
        <strain evidence="8">O26H1a1c</strain>
    </source>
</reference>
<gene>
    <name evidence="8" type="primary">wzx</name>
</gene>
<evidence type="ECO:0000256" key="1">
    <source>
        <dbReference type="ARBA" id="ARBA00004651"/>
    </source>
</evidence>
<keyword evidence="5 7" id="KW-0472">Membrane</keyword>
<feature type="transmembrane region" description="Helical" evidence="7">
    <location>
        <begin position="280"/>
        <end position="303"/>
    </location>
</feature>
<name>A0A4D6U7M0_PLESH</name>
<dbReference type="EMBL" id="MK551184">
    <property type="protein sequence ID" value="QCH03204.1"/>
    <property type="molecule type" value="Genomic_DNA"/>
</dbReference>
<feature type="transmembrane region" description="Helical" evidence="7">
    <location>
        <begin position="117"/>
        <end position="137"/>
    </location>
</feature>
<evidence type="ECO:0000256" key="3">
    <source>
        <dbReference type="ARBA" id="ARBA00022692"/>
    </source>
</evidence>
<feature type="transmembrane region" description="Helical" evidence="7">
    <location>
        <begin position="82"/>
        <end position="105"/>
    </location>
</feature>
<evidence type="ECO:0000256" key="6">
    <source>
        <dbReference type="ARBA" id="ARBA00049738"/>
    </source>
</evidence>
<dbReference type="PANTHER" id="PTHR30250">
    <property type="entry name" value="PST FAMILY PREDICTED COLANIC ACID TRANSPORTER"/>
    <property type="match status" value="1"/>
</dbReference>
<keyword evidence="3 7" id="KW-0812">Transmembrane</keyword>
<evidence type="ECO:0000313" key="8">
    <source>
        <dbReference type="EMBL" id="QCH03204.1"/>
    </source>
</evidence>
<protein>
    <recommendedName>
        <fullName evidence="6">Putative O-antigen transporter</fullName>
    </recommendedName>
</protein>
<dbReference type="Pfam" id="PF01943">
    <property type="entry name" value="Polysacc_synt"/>
    <property type="match status" value="1"/>
</dbReference>
<dbReference type="GO" id="GO:0005886">
    <property type="term" value="C:plasma membrane"/>
    <property type="evidence" value="ECO:0007669"/>
    <property type="project" value="UniProtKB-SubCell"/>
</dbReference>
<dbReference type="AlphaFoldDB" id="A0A4D6U7M0"/>
<dbReference type="InterPro" id="IPR050833">
    <property type="entry name" value="Poly_Biosynth_Transport"/>
</dbReference>
<accession>A0A4D6U7M0</accession>
<feature type="transmembrane region" description="Helical" evidence="7">
    <location>
        <begin position="381"/>
        <end position="403"/>
    </location>
</feature>
<feature type="transmembrane region" description="Helical" evidence="7">
    <location>
        <begin position="355"/>
        <end position="374"/>
    </location>
</feature>
<keyword evidence="4 7" id="KW-1133">Transmembrane helix</keyword>
<dbReference type="InterPro" id="IPR002797">
    <property type="entry name" value="Polysacc_synth"/>
</dbReference>
<feature type="transmembrane region" description="Helical" evidence="7">
    <location>
        <begin position="324"/>
        <end position="343"/>
    </location>
</feature>